<feature type="chain" id="PRO_5038139565" description="N-acetylmuramoyl-L-alanine amidase" evidence="5">
    <location>
        <begin position="28"/>
        <end position="424"/>
    </location>
</feature>
<name>A0A921AWG5_9BACT</name>
<evidence type="ECO:0000259" key="6">
    <source>
        <dbReference type="SMART" id="SM00646"/>
    </source>
</evidence>
<dbReference type="SMART" id="SM00646">
    <property type="entry name" value="Ami_3"/>
    <property type="match status" value="1"/>
</dbReference>
<dbReference type="SUPFAM" id="SSF53187">
    <property type="entry name" value="Zn-dependent exopeptidases"/>
    <property type="match status" value="1"/>
</dbReference>
<evidence type="ECO:0000256" key="3">
    <source>
        <dbReference type="ARBA" id="ARBA00022801"/>
    </source>
</evidence>
<dbReference type="InterPro" id="IPR002508">
    <property type="entry name" value="MurNAc-LAA_cat"/>
</dbReference>
<evidence type="ECO:0000256" key="5">
    <source>
        <dbReference type="SAM" id="SignalP"/>
    </source>
</evidence>
<dbReference type="InterPro" id="IPR011990">
    <property type="entry name" value="TPR-like_helical_dom_sf"/>
</dbReference>
<evidence type="ECO:0000313" key="8">
    <source>
        <dbReference type="Proteomes" id="UP000698963"/>
    </source>
</evidence>
<comment type="catalytic activity">
    <reaction evidence="1">
        <text>Hydrolyzes the link between N-acetylmuramoyl residues and L-amino acid residues in certain cell-wall glycopeptides.</text>
        <dbReference type="EC" id="3.5.1.28"/>
    </reaction>
</comment>
<dbReference type="GO" id="GO:0009253">
    <property type="term" value="P:peptidoglycan catabolic process"/>
    <property type="evidence" value="ECO:0007669"/>
    <property type="project" value="InterPro"/>
</dbReference>
<feature type="region of interest" description="Disordered" evidence="4">
    <location>
        <begin position="161"/>
        <end position="190"/>
    </location>
</feature>
<dbReference type="GO" id="GO:0008745">
    <property type="term" value="F:N-acetylmuramoyl-L-alanine amidase activity"/>
    <property type="evidence" value="ECO:0007669"/>
    <property type="project" value="UniProtKB-EC"/>
</dbReference>
<sequence>MVQKHHLFALICLALCLLFCVPAQAFAANPPDYERAKAQLARLKGSSPGANSWQACADAFLEVYDNNPKWNLRVAALFRCGVALEEKAKVTKSSVDAKKAAAVYEQAAKKYPSSALADDALFRAAVVYNELLKDQKKARVHLEHISRRYSRADHAKIAEEYREKMDGKKAASSKKGSGSEKKVNIEKPGRAGSHMLAAQLGLSVRTIIIDPGHGGRDPGAMHNGVVERDVNLDVAQRLKKILEKLGYKVHLTRSGNKGISLAERVRFSRRNKGDLFVSIHVNAAENTSISGLETYILDFARTSSASRLAMVENADSGRLGDMDKILTEILTGARTSESRRLAENIQKSTLSYLKKNGASTRDGGVKGAPFFVLVGSSMPSVLVEIGYCTNKSEASRLKTSKHRQRVAQGIANGIHSYARSLLQK</sequence>
<dbReference type="Proteomes" id="UP000698963">
    <property type="component" value="Unassembled WGS sequence"/>
</dbReference>
<reference evidence="7" key="1">
    <citation type="journal article" date="2021" name="PeerJ">
        <title>Extensive microbial diversity within the chicken gut microbiome revealed by metagenomics and culture.</title>
        <authorList>
            <person name="Gilroy R."/>
            <person name="Ravi A."/>
            <person name="Getino M."/>
            <person name="Pursley I."/>
            <person name="Horton D.L."/>
            <person name="Alikhan N.F."/>
            <person name="Baker D."/>
            <person name="Gharbi K."/>
            <person name="Hall N."/>
            <person name="Watson M."/>
            <person name="Adriaenssens E.M."/>
            <person name="Foster-Nyarko E."/>
            <person name="Jarju S."/>
            <person name="Secka A."/>
            <person name="Antonio M."/>
            <person name="Oren A."/>
            <person name="Chaudhuri R.R."/>
            <person name="La Ragione R."/>
            <person name="Hildebrand F."/>
            <person name="Pallen M.J."/>
        </authorList>
    </citation>
    <scope>NUCLEOTIDE SEQUENCE</scope>
    <source>
        <strain evidence="7">ChiGjej2B2-19336</strain>
    </source>
</reference>
<feature type="domain" description="MurNAc-LAA" evidence="6">
    <location>
        <begin position="265"/>
        <end position="415"/>
    </location>
</feature>
<organism evidence="7 8">
    <name type="scientific">Mailhella massiliensis</name>
    <dbReference type="NCBI Taxonomy" id="1903261"/>
    <lineage>
        <taxon>Bacteria</taxon>
        <taxon>Pseudomonadati</taxon>
        <taxon>Thermodesulfobacteriota</taxon>
        <taxon>Desulfovibrionia</taxon>
        <taxon>Desulfovibrionales</taxon>
        <taxon>Desulfovibrionaceae</taxon>
        <taxon>Mailhella</taxon>
    </lineage>
</organism>
<evidence type="ECO:0000256" key="4">
    <source>
        <dbReference type="SAM" id="MobiDB-lite"/>
    </source>
</evidence>
<proteinExistence type="predicted"/>
<dbReference type="GO" id="GO:0030288">
    <property type="term" value="C:outer membrane-bounded periplasmic space"/>
    <property type="evidence" value="ECO:0007669"/>
    <property type="project" value="TreeGrafter"/>
</dbReference>
<keyword evidence="5" id="KW-0732">Signal</keyword>
<protein>
    <recommendedName>
        <fullName evidence="2">N-acetylmuramoyl-L-alanine amidase</fullName>
        <ecNumber evidence="2">3.5.1.28</ecNumber>
    </recommendedName>
</protein>
<dbReference type="EC" id="3.5.1.28" evidence="2"/>
<dbReference type="PANTHER" id="PTHR30404:SF0">
    <property type="entry name" value="N-ACETYLMURAMOYL-L-ALANINE AMIDASE AMIC"/>
    <property type="match status" value="1"/>
</dbReference>
<evidence type="ECO:0000256" key="2">
    <source>
        <dbReference type="ARBA" id="ARBA00011901"/>
    </source>
</evidence>
<evidence type="ECO:0000313" key="7">
    <source>
        <dbReference type="EMBL" id="HJD97124.1"/>
    </source>
</evidence>
<gene>
    <name evidence="7" type="ORF">K8W16_05725</name>
</gene>
<reference evidence="7" key="2">
    <citation type="submission" date="2021-09" db="EMBL/GenBank/DDBJ databases">
        <authorList>
            <person name="Gilroy R."/>
        </authorList>
    </citation>
    <scope>NUCLEOTIDE SEQUENCE</scope>
    <source>
        <strain evidence="7">ChiGjej2B2-19336</strain>
    </source>
</reference>
<dbReference type="EMBL" id="DYZA01000109">
    <property type="protein sequence ID" value="HJD97124.1"/>
    <property type="molecule type" value="Genomic_DNA"/>
</dbReference>
<dbReference type="CDD" id="cd02696">
    <property type="entry name" value="MurNAc-LAA"/>
    <property type="match status" value="1"/>
</dbReference>
<dbReference type="AlphaFoldDB" id="A0A921AWG5"/>
<dbReference type="Pfam" id="PF13174">
    <property type="entry name" value="TPR_6"/>
    <property type="match status" value="1"/>
</dbReference>
<feature type="compositionally biased region" description="Basic and acidic residues" evidence="4">
    <location>
        <begin position="177"/>
        <end position="189"/>
    </location>
</feature>
<dbReference type="Pfam" id="PF01520">
    <property type="entry name" value="Amidase_3"/>
    <property type="match status" value="1"/>
</dbReference>
<dbReference type="InterPro" id="IPR050695">
    <property type="entry name" value="N-acetylmuramoyl_amidase_3"/>
</dbReference>
<evidence type="ECO:0000256" key="1">
    <source>
        <dbReference type="ARBA" id="ARBA00001561"/>
    </source>
</evidence>
<dbReference type="FunFam" id="3.40.630.40:FF:000005">
    <property type="entry name" value="N-acetylmuramoyl-L-alanine amidase (AmiA)"/>
    <property type="match status" value="1"/>
</dbReference>
<accession>A0A921AWG5</accession>
<dbReference type="InterPro" id="IPR019734">
    <property type="entry name" value="TPR_rpt"/>
</dbReference>
<keyword evidence="3 7" id="KW-0378">Hydrolase</keyword>
<dbReference type="PANTHER" id="PTHR30404">
    <property type="entry name" value="N-ACETYLMURAMOYL-L-ALANINE AMIDASE"/>
    <property type="match status" value="1"/>
</dbReference>
<comment type="caution">
    <text evidence="7">The sequence shown here is derived from an EMBL/GenBank/DDBJ whole genome shotgun (WGS) entry which is preliminary data.</text>
</comment>
<feature type="signal peptide" evidence="5">
    <location>
        <begin position="1"/>
        <end position="27"/>
    </location>
</feature>
<dbReference type="RefSeq" id="WP_304121997.1">
    <property type="nucleotide sequence ID" value="NZ_DYZA01000109.1"/>
</dbReference>
<dbReference type="Gene3D" id="3.40.630.40">
    <property type="entry name" value="Zn-dependent exopeptidases"/>
    <property type="match status" value="1"/>
</dbReference>
<dbReference type="Gene3D" id="1.25.40.10">
    <property type="entry name" value="Tetratricopeptide repeat domain"/>
    <property type="match status" value="1"/>
</dbReference>